<evidence type="ECO:0000259" key="2">
    <source>
        <dbReference type="Pfam" id="PF00857"/>
    </source>
</evidence>
<evidence type="ECO:0000313" key="3">
    <source>
        <dbReference type="EMBL" id="QEX16527.1"/>
    </source>
</evidence>
<dbReference type="OrthoDB" id="7500697at2"/>
<dbReference type="RefSeq" id="WP_151176874.1">
    <property type="nucleotide sequence ID" value="NZ_CP042906.1"/>
</dbReference>
<dbReference type="CDD" id="cd00431">
    <property type="entry name" value="cysteine_hydrolases"/>
    <property type="match status" value="1"/>
</dbReference>
<accession>A0A5J6MHC5</accession>
<name>A0A5J6MHC5_9PROT</name>
<dbReference type="Proteomes" id="UP000326202">
    <property type="component" value="Chromosome"/>
</dbReference>
<organism evidence="3 4">
    <name type="scientific">Hypericibacter terrae</name>
    <dbReference type="NCBI Taxonomy" id="2602015"/>
    <lineage>
        <taxon>Bacteria</taxon>
        <taxon>Pseudomonadati</taxon>
        <taxon>Pseudomonadota</taxon>
        <taxon>Alphaproteobacteria</taxon>
        <taxon>Rhodospirillales</taxon>
        <taxon>Dongiaceae</taxon>
        <taxon>Hypericibacter</taxon>
    </lineage>
</organism>
<sequence>MVSGLHPQWASLDFDALLSLPAALLIVDATNSVLSKDGAQQADRLWERSRRPGGTLENTARLVEAARAGGVRVGWFRYEYLRDHYPATPMDDAQYRYWRGGRNWTDEQKEWDSALVPELAAIQRAGDFEILYKSFGNIFLGTPLQQMLNAWGVRTLLLAGYHLDECVEQAARTARDLGFMPLVAADCCCCAHEGDETSTLKRIDSHWAPVISTDHIAAIIQRRLRDTRAAGPGTKVPIATG</sequence>
<keyword evidence="1" id="KW-0378">Hydrolase</keyword>
<dbReference type="Pfam" id="PF00857">
    <property type="entry name" value="Isochorismatase"/>
    <property type="match status" value="1"/>
</dbReference>
<dbReference type="AlphaFoldDB" id="A0A5J6MHC5"/>
<dbReference type="InterPro" id="IPR036380">
    <property type="entry name" value="Isochorismatase-like_sf"/>
</dbReference>
<dbReference type="InterPro" id="IPR050272">
    <property type="entry name" value="Isochorismatase-like_hydrls"/>
</dbReference>
<keyword evidence="4" id="KW-1185">Reference proteome</keyword>
<dbReference type="InterPro" id="IPR000868">
    <property type="entry name" value="Isochorismatase-like_dom"/>
</dbReference>
<protein>
    <recommendedName>
        <fullName evidence="2">Isochorismatase-like domain-containing protein</fullName>
    </recommendedName>
</protein>
<proteinExistence type="predicted"/>
<dbReference type="PANTHER" id="PTHR43540">
    <property type="entry name" value="PEROXYUREIDOACRYLATE/UREIDOACRYLATE AMIDOHYDROLASE-RELATED"/>
    <property type="match status" value="1"/>
</dbReference>
<evidence type="ECO:0000256" key="1">
    <source>
        <dbReference type="ARBA" id="ARBA00022801"/>
    </source>
</evidence>
<gene>
    <name evidence="3" type="ORF">FRZ44_18220</name>
</gene>
<dbReference type="EMBL" id="CP042906">
    <property type="protein sequence ID" value="QEX16527.1"/>
    <property type="molecule type" value="Genomic_DNA"/>
</dbReference>
<dbReference type="PANTHER" id="PTHR43540:SF1">
    <property type="entry name" value="ISOCHORISMATASE HYDROLASE"/>
    <property type="match status" value="1"/>
</dbReference>
<reference evidence="3 4" key="1">
    <citation type="submission" date="2019-08" db="EMBL/GenBank/DDBJ databases">
        <title>Hyperibacter terrae gen. nov., sp. nov. and Hyperibacter viscosus sp. nov., two new members in the family Rhodospirillaceae isolated from the rhizosphere of Hypericum perforatum.</title>
        <authorList>
            <person name="Noviana Z."/>
        </authorList>
    </citation>
    <scope>NUCLEOTIDE SEQUENCE [LARGE SCALE GENOMIC DNA]</scope>
    <source>
        <strain evidence="3 4">R5913</strain>
    </source>
</reference>
<evidence type="ECO:0000313" key="4">
    <source>
        <dbReference type="Proteomes" id="UP000326202"/>
    </source>
</evidence>
<dbReference type="KEGG" id="htq:FRZ44_18220"/>
<dbReference type="Gene3D" id="3.40.50.850">
    <property type="entry name" value="Isochorismatase-like"/>
    <property type="match status" value="1"/>
</dbReference>
<dbReference type="SUPFAM" id="SSF52499">
    <property type="entry name" value="Isochorismatase-like hydrolases"/>
    <property type="match status" value="1"/>
</dbReference>
<dbReference type="GO" id="GO:0016787">
    <property type="term" value="F:hydrolase activity"/>
    <property type="evidence" value="ECO:0007669"/>
    <property type="project" value="UniProtKB-KW"/>
</dbReference>
<feature type="domain" description="Isochorismatase-like" evidence="2">
    <location>
        <begin position="23"/>
        <end position="214"/>
    </location>
</feature>